<dbReference type="EMBL" id="CP029830">
    <property type="protein sequence ID" value="AWU95474.1"/>
    <property type="molecule type" value="Genomic_DNA"/>
</dbReference>
<dbReference type="RefSeq" id="WP_111068241.1">
    <property type="nucleotide sequence ID" value="NZ_CP029830.1"/>
</dbReference>
<protein>
    <recommendedName>
        <fullName evidence="3">Neutral/alkaline non-lysosomal ceramidase N-terminal domain-containing protein</fullName>
    </recommendedName>
</protein>
<proteinExistence type="predicted"/>
<gene>
    <name evidence="1" type="ORF">DM194_14195</name>
</gene>
<evidence type="ECO:0000313" key="1">
    <source>
        <dbReference type="EMBL" id="AWU95474.1"/>
    </source>
</evidence>
<organism evidence="1 2">
    <name type="scientific">Azospirillum ramasamyi</name>
    <dbReference type="NCBI Taxonomy" id="682998"/>
    <lineage>
        <taxon>Bacteria</taxon>
        <taxon>Pseudomonadati</taxon>
        <taxon>Pseudomonadota</taxon>
        <taxon>Alphaproteobacteria</taxon>
        <taxon>Rhodospirillales</taxon>
        <taxon>Azospirillaceae</taxon>
        <taxon>Azospirillum</taxon>
    </lineage>
</organism>
<keyword evidence="2" id="KW-1185">Reference proteome</keyword>
<dbReference type="KEGG" id="azm:DM194_14195"/>
<geneLocation type="plasmid" evidence="1 2">
    <name>unnamed1</name>
</geneLocation>
<dbReference type="AlphaFoldDB" id="A0A2U9S7H7"/>
<evidence type="ECO:0000313" key="2">
    <source>
        <dbReference type="Proteomes" id="UP000249605"/>
    </source>
</evidence>
<dbReference type="Proteomes" id="UP000249605">
    <property type="component" value="Plasmid unnamed1"/>
</dbReference>
<sequence length="427" mass="46261">MRAGFLTVDITPACAIPLAGYAARKNPFARVDSPLEANLVVLADGDGIPVVLGSLDTLFIGETTVEAIAAEAGIPRSRLLLVSTHTHNAPSLAPEVPRLGRHDAAYGEMVIRRVGGAIRQLADGWTNSVSVGHARQAAPFNINRRRPAWMLDYGALRRERRWRFGKSIALAPHRAGPIERTLQSIVMRDGLGRIRAILWSFPCHPAFYPFPDHVSADFPGTVRAHLRETLGTTCPVIYLPGLAGSAIPDISFPVPRSFGDLIRIALPFNPILPWFTPATYRAWTGRIGAAATACVHAARPTRSEEMVIHRSARSSPVFVTRPPGRPDIALDVMRLDFGDACGIVAMTGEMIGEWAPRLPSLLSERRIATGYLAGPCLYVPTDGAVQEGGYEADRFRDLFDLNGNFAADLDRSVLHAISCLFSGAGHS</sequence>
<dbReference type="OrthoDB" id="622550at2"/>
<reference evidence="1 2" key="1">
    <citation type="submission" date="2018-06" db="EMBL/GenBank/DDBJ databases">
        <title>Complete genome sequencing of Azospirillum sp. M2T2B2.</title>
        <authorList>
            <person name="Heo J."/>
            <person name="Kim S.-J."/>
            <person name="Kwon S.-W."/>
            <person name="Anandham R."/>
        </authorList>
    </citation>
    <scope>NUCLEOTIDE SEQUENCE [LARGE SCALE GENOMIC DNA]</scope>
    <source>
        <strain evidence="1 2">M2T2B2</strain>
        <plasmid evidence="1 2">unnamed1</plasmid>
    </source>
</reference>
<accession>A0A2U9S7H7</accession>
<name>A0A2U9S7H7_9PROT</name>
<keyword evidence="1" id="KW-0614">Plasmid</keyword>
<evidence type="ECO:0008006" key="3">
    <source>
        <dbReference type="Google" id="ProtNLM"/>
    </source>
</evidence>